<evidence type="ECO:0000313" key="1">
    <source>
        <dbReference type="EMBL" id="PTE12994.1"/>
    </source>
</evidence>
<name>A0A2T4J518_FUSBL</name>
<gene>
    <name evidence="1" type="ORF">C5F44_15575</name>
</gene>
<organism evidence="1 2">
    <name type="scientific">Fuscovulum blasticum DSM 2131</name>
    <dbReference type="NCBI Taxonomy" id="1188250"/>
    <lineage>
        <taxon>Bacteria</taxon>
        <taxon>Pseudomonadati</taxon>
        <taxon>Pseudomonadota</taxon>
        <taxon>Alphaproteobacteria</taxon>
        <taxon>Rhodobacterales</taxon>
        <taxon>Paracoccaceae</taxon>
        <taxon>Pseudogemmobacter</taxon>
    </lineage>
</organism>
<comment type="caution">
    <text evidence="1">The sequence shown here is derived from an EMBL/GenBank/DDBJ whole genome shotgun (WGS) entry which is preliminary data.</text>
</comment>
<dbReference type="Proteomes" id="UP000241362">
    <property type="component" value="Unassembled WGS sequence"/>
</dbReference>
<dbReference type="EMBL" id="PZKE01000021">
    <property type="protein sequence ID" value="PTE12994.1"/>
    <property type="molecule type" value="Genomic_DNA"/>
</dbReference>
<sequence>MVRGPVSLVIVGIATLAMFALVIGGPRTFESILPESAIIWLETMGGRSGAGGIMATGGDVGWMQGATASDTPGDLLADTSDGWAAQGPIAAVPGGAVFIDQVLAGYSVRVRGQVPAQTTALVPLQGCAPTPPGAGVAVLHAGAASSDRVPLGVSTYGDADLARGVQAFARAYRRTVAPPRIGAEGLAFGVQDVAVTETEKPVYLVLEAPAGKVIFNIHLAPGARLDRVVLIGGEQVGVANVAPDVPVEVMRQAELAACGMQPFYPLNPNHLFYQSVEMGVIQGEELAQKQTGFQLAAANWDAAFRALFGVGAAETLAGGWLRGSVSAVGPVPATAQGRAVWQPVSGGLMRLTLDQYVDLAVPGGENIDFAARVRAIATAFAGGDLASLKAGVQF</sequence>
<reference evidence="1 2" key="1">
    <citation type="submission" date="2018-03" db="EMBL/GenBank/DDBJ databases">
        <title>Rhodobacter blasticus.</title>
        <authorList>
            <person name="Meyer T.E."/>
            <person name="Miller S."/>
            <person name="Lodha T."/>
            <person name="Gandham S."/>
            <person name="Chintalapati S."/>
            <person name="Chintalapati V.R."/>
        </authorList>
    </citation>
    <scope>NUCLEOTIDE SEQUENCE [LARGE SCALE GENOMIC DNA]</scope>
    <source>
        <strain evidence="1 2">DSM 2131</strain>
    </source>
</reference>
<keyword evidence="2" id="KW-1185">Reference proteome</keyword>
<accession>A0A2T4J518</accession>
<protein>
    <submittedName>
        <fullName evidence="1">Uncharacterized protein</fullName>
    </submittedName>
</protein>
<dbReference type="AlphaFoldDB" id="A0A2T4J518"/>
<evidence type="ECO:0000313" key="2">
    <source>
        <dbReference type="Proteomes" id="UP000241362"/>
    </source>
</evidence>
<dbReference type="RefSeq" id="WP_107674470.1">
    <property type="nucleotide sequence ID" value="NZ_PZKE01000021.1"/>
</dbReference>
<proteinExistence type="predicted"/>